<dbReference type="WBParaSite" id="jg6337">
    <property type="protein sequence ID" value="jg6337"/>
    <property type="gene ID" value="jg6337"/>
</dbReference>
<dbReference type="AlphaFoldDB" id="A0A915EIS6"/>
<feature type="compositionally biased region" description="Basic residues" evidence="1">
    <location>
        <begin position="9"/>
        <end position="98"/>
    </location>
</feature>
<evidence type="ECO:0000313" key="2">
    <source>
        <dbReference type="Proteomes" id="UP000887574"/>
    </source>
</evidence>
<sequence length="337" mass="40592">MGGYTNGRPLRRKPFRRKPLRRKPFRRKPFRRKPFRRKPFRRKPLRRKPFRRKPFRRKPFRRKPFRRKPLRRKPLRRKPFRRKPFRRKPFRRKPFRRKPFRRKPFCRKPFRLKGRFLKIKKLWKNSSNWKQKQEGFCKHGIDIFAPTNQVQSLARGFADELKTESTVIEDASYIWLSSIKEVLEQRCNRLLDSENLNFGAIYDDDDKNENLANLHQVFEQLQFHLLSVGTTERKVVWFVTGYIKFLGSIYGHIGLSATHPCILCEALKAAFKNGGIFPERTLSSIDKCFLLFRQNTQSRLSITNAESIGSRQKILKRLIEESYIRNCLFDTHVTVVE</sequence>
<feature type="region of interest" description="Disordered" evidence="1">
    <location>
        <begin position="1"/>
        <end position="98"/>
    </location>
</feature>
<dbReference type="Proteomes" id="UP000887574">
    <property type="component" value="Unplaced"/>
</dbReference>
<proteinExistence type="predicted"/>
<organism evidence="2 3">
    <name type="scientific">Ditylenchus dipsaci</name>
    <dbReference type="NCBI Taxonomy" id="166011"/>
    <lineage>
        <taxon>Eukaryota</taxon>
        <taxon>Metazoa</taxon>
        <taxon>Ecdysozoa</taxon>
        <taxon>Nematoda</taxon>
        <taxon>Chromadorea</taxon>
        <taxon>Rhabditida</taxon>
        <taxon>Tylenchina</taxon>
        <taxon>Tylenchomorpha</taxon>
        <taxon>Sphaerularioidea</taxon>
        <taxon>Anguinidae</taxon>
        <taxon>Anguininae</taxon>
        <taxon>Ditylenchus</taxon>
    </lineage>
</organism>
<name>A0A915EIS6_9BILA</name>
<evidence type="ECO:0000313" key="3">
    <source>
        <dbReference type="WBParaSite" id="jg6337"/>
    </source>
</evidence>
<protein>
    <submittedName>
        <fullName evidence="3">Uncharacterized protein</fullName>
    </submittedName>
</protein>
<keyword evidence="2" id="KW-1185">Reference proteome</keyword>
<reference evidence="3" key="1">
    <citation type="submission" date="2022-11" db="UniProtKB">
        <authorList>
            <consortium name="WormBaseParasite"/>
        </authorList>
    </citation>
    <scope>IDENTIFICATION</scope>
</reference>
<evidence type="ECO:0000256" key="1">
    <source>
        <dbReference type="SAM" id="MobiDB-lite"/>
    </source>
</evidence>
<accession>A0A915EIS6</accession>